<proteinExistence type="predicted"/>
<evidence type="ECO:0000313" key="2">
    <source>
        <dbReference type="Proteomes" id="UP000032702"/>
    </source>
</evidence>
<reference evidence="1 2" key="1">
    <citation type="submission" date="2006-04" db="EMBL/GenBank/DDBJ databases">
        <authorList>
            <person name="Nierman W.C."/>
        </authorList>
    </citation>
    <scope>NUCLEOTIDE SEQUENCE [LARGE SCALE GENOMIC DNA]</scope>
    <source>
        <strain evidence="1 2">DW4/3-1</strain>
    </source>
</reference>
<protein>
    <submittedName>
        <fullName evidence="1">Uncharacterized protein</fullName>
    </submittedName>
</protein>
<name>Q08WU3_STIAD</name>
<accession>Q08WU3</accession>
<dbReference type="EMBL" id="AAMD01000097">
    <property type="protein sequence ID" value="EAU64955.1"/>
    <property type="molecule type" value="Genomic_DNA"/>
</dbReference>
<dbReference type="Proteomes" id="UP000032702">
    <property type="component" value="Unassembled WGS sequence"/>
</dbReference>
<organism evidence="1 2">
    <name type="scientific">Stigmatella aurantiaca (strain DW4/3-1)</name>
    <dbReference type="NCBI Taxonomy" id="378806"/>
    <lineage>
        <taxon>Bacteria</taxon>
        <taxon>Pseudomonadati</taxon>
        <taxon>Myxococcota</taxon>
        <taxon>Myxococcia</taxon>
        <taxon>Myxococcales</taxon>
        <taxon>Cystobacterineae</taxon>
        <taxon>Archangiaceae</taxon>
        <taxon>Stigmatella</taxon>
    </lineage>
</organism>
<gene>
    <name evidence="1" type="ORF">STIAU_4439</name>
</gene>
<feature type="non-terminal residue" evidence="1">
    <location>
        <position position="12"/>
    </location>
</feature>
<sequence length="12" mass="1367">MNRKRSSWASGS</sequence>
<evidence type="ECO:0000313" key="1">
    <source>
        <dbReference type="EMBL" id="EAU64955.1"/>
    </source>
</evidence>
<comment type="caution">
    <text evidence="1">The sequence shown here is derived from an EMBL/GenBank/DDBJ whole genome shotgun (WGS) entry which is preliminary data.</text>
</comment>